<proteinExistence type="inferred from homology"/>
<dbReference type="CDD" id="cd08645">
    <property type="entry name" value="FMT_core_GART"/>
    <property type="match status" value="1"/>
</dbReference>
<dbReference type="InterPro" id="IPR004607">
    <property type="entry name" value="GART"/>
</dbReference>
<dbReference type="GO" id="GO:0005737">
    <property type="term" value="C:cytoplasm"/>
    <property type="evidence" value="ECO:0007669"/>
    <property type="project" value="TreeGrafter"/>
</dbReference>
<feature type="domain" description="Formyl transferase N-terminal" evidence="5">
    <location>
        <begin position="5"/>
        <end position="186"/>
    </location>
</feature>
<evidence type="ECO:0000256" key="3">
    <source>
        <dbReference type="ARBA" id="ARBA00022679"/>
    </source>
</evidence>
<accession>A0A644WQD1</accession>
<dbReference type="Gene3D" id="3.40.50.170">
    <property type="entry name" value="Formyl transferase, N-terminal domain"/>
    <property type="match status" value="1"/>
</dbReference>
<dbReference type="GO" id="GO:0004644">
    <property type="term" value="F:phosphoribosylglycinamide formyltransferase activity"/>
    <property type="evidence" value="ECO:0007669"/>
    <property type="project" value="UniProtKB-EC"/>
</dbReference>
<evidence type="ECO:0000256" key="2">
    <source>
        <dbReference type="ARBA" id="ARBA00012254"/>
    </source>
</evidence>
<dbReference type="InterPro" id="IPR002376">
    <property type="entry name" value="Formyl_transf_N"/>
</dbReference>
<dbReference type="HAMAP" id="MF_01930">
    <property type="entry name" value="PurN"/>
    <property type="match status" value="1"/>
</dbReference>
<sequence>MLKPRIAVLVSGGGTNLQALIDARDAGKLKSGELALVVSGKAGAPALERAERAGIACETVDHASFAAREAFEEQLFGVLERYKTDLIVLAGFMQILSADFVSRFPDRIVNVHPSLIPSYCGKGFYGIKVHEAVLTAEERWTGATVHMVNEVPDGGRILLQKRVGVLEGDTPQTLQKRVMEQAEWMLLPKAVEALCAEIANQDEKRKRYETAGSL</sequence>
<dbReference type="Pfam" id="PF00551">
    <property type="entry name" value="Formyl_trans_N"/>
    <property type="match status" value="1"/>
</dbReference>
<evidence type="ECO:0000256" key="4">
    <source>
        <dbReference type="ARBA" id="ARBA00022755"/>
    </source>
</evidence>
<comment type="pathway">
    <text evidence="1">Purine metabolism; IMP biosynthesis via de novo pathway; N(2)-formyl-N(1)-(5-phospho-D-ribosyl)glycinamide from N(1)-(5-phospho-D-ribosyl)glycinamide (10-formyl THF route): step 1/1.</text>
</comment>
<dbReference type="NCBIfam" id="TIGR00639">
    <property type="entry name" value="PurN"/>
    <property type="match status" value="1"/>
</dbReference>
<keyword evidence="4" id="KW-0658">Purine biosynthesis</keyword>
<name>A0A644WQD1_9ZZZZ</name>
<dbReference type="EMBL" id="VSSQ01001044">
    <property type="protein sequence ID" value="MPM04503.1"/>
    <property type="molecule type" value="Genomic_DNA"/>
</dbReference>
<organism evidence="6">
    <name type="scientific">bioreactor metagenome</name>
    <dbReference type="NCBI Taxonomy" id="1076179"/>
    <lineage>
        <taxon>unclassified sequences</taxon>
        <taxon>metagenomes</taxon>
        <taxon>ecological metagenomes</taxon>
    </lineage>
</organism>
<evidence type="ECO:0000259" key="5">
    <source>
        <dbReference type="Pfam" id="PF00551"/>
    </source>
</evidence>
<dbReference type="GO" id="GO:0006189">
    <property type="term" value="P:'de novo' IMP biosynthetic process"/>
    <property type="evidence" value="ECO:0007669"/>
    <property type="project" value="InterPro"/>
</dbReference>
<comment type="caution">
    <text evidence="6">The sequence shown here is derived from an EMBL/GenBank/DDBJ whole genome shotgun (WGS) entry which is preliminary data.</text>
</comment>
<protein>
    <recommendedName>
        <fullName evidence="2">phosphoribosylglycinamide formyltransferase 1</fullName>
        <ecNumber evidence="2">2.1.2.2</ecNumber>
    </recommendedName>
</protein>
<dbReference type="PANTHER" id="PTHR43369">
    <property type="entry name" value="PHOSPHORIBOSYLGLYCINAMIDE FORMYLTRANSFERASE"/>
    <property type="match status" value="1"/>
</dbReference>
<dbReference type="SUPFAM" id="SSF53328">
    <property type="entry name" value="Formyltransferase"/>
    <property type="match status" value="1"/>
</dbReference>
<evidence type="ECO:0000313" key="6">
    <source>
        <dbReference type="EMBL" id="MPM04503.1"/>
    </source>
</evidence>
<dbReference type="InterPro" id="IPR036477">
    <property type="entry name" value="Formyl_transf_N_sf"/>
</dbReference>
<keyword evidence="3 6" id="KW-0808">Transferase</keyword>
<dbReference type="EC" id="2.1.2.2" evidence="2"/>
<dbReference type="AlphaFoldDB" id="A0A644WQD1"/>
<gene>
    <name evidence="6" type="primary">purN_16</name>
    <name evidence="6" type="ORF">SDC9_50781</name>
</gene>
<dbReference type="PANTHER" id="PTHR43369:SF2">
    <property type="entry name" value="PHOSPHORIBOSYLGLYCINAMIDE FORMYLTRANSFERASE"/>
    <property type="match status" value="1"/>
</dbReference>
<reference evidence="6" key="1">
    <citation type="submission" date="2019-08" db="EMBL/GenBank/DDBJ databases">
        <authorList>
            <person name="Kucharzyk K."/>
            <person name="Murdoch R.W."/>
            <person name="Higgins S."/>
            <person name="Loffler F."/>
        </authorList>
    </citation>
    <scope>NUCLEOTIDE SEQUENCE</scope>
</reference>
<evidence type="ECO:0000256" key="1">
    <source>
        <dbReference type="ARBA" id="ARBA00005054"/>
    </source>
</evidence>